<dbReference type="EMBL" id="JARJCN010000193">
    <property type="protein sequence ID" value="KAJ7064388.1"/>
    <property type="molecule type" value="Genomic_DNA"/>
</dbReference>
<evidence type="ECO:0000313" key="2">
    <source>
        <dbReference type="EMBL" id="KAJ7064388.1"/>
    </source>
</evidence>
<dbReference type="Proteomes" id="UP001222325">
    <property type="component" value="Unassembled WGS sequence"/>
</dbReference>
<accession>A0AAD6TPV7</accession>
<organism evidence="2 3">
    <name type="scientific">Mycena belliarum</name>
    <dbReference type="NCBI Taxonomy" id="1033014"/>
    <lineage>
        <taxon>Eukaryota</taxon>
        <taxon>Fungi</taxon>
        <taxon>Dikarya</taxon>
        <taxon>Basidiomycota</taxon>
        <taxon>Agaricomycotina</taxon>
        <taxon>Agaricomycetes</taxon>
        <taxon>Agaricomycetidae</taxon>
        <taxon>Agaricales</taxon>
        <taxon>Marasmiineae</taxon>
        <taxon>Mycenaceae</taxon>
        <taxon>Mycena</taxon>
    </lineage>
</organism>
<sequence length="267" mass="28810">MPTLRHLVAQLANNLRPLGKHCADAGKRTPRHIRIRKLRPQRPRVCAGRTRRSRSRRRTLVHAPLYSGAANGHAPSKMDVDVAGGGDDGSLAAPRDSKAAAARDHRSSSSSSAPHASSAPSSSAAARRPSLRIEYLDVAGLDIWRVNLFCSSSVDARAHSSALTYLLPRTSASSASSAYGHAQAQRWGPLIGAARGVWEREVGLCVCEHERGLCVREREQRVRVRVHEQRSNGHPSASTSNPYTVVESAGGWKVSRAREAEEGEGGD</sequence>
<feature type="compositionally biased region" description="Basic residues" evidence="1">
    <location>
        <begin position="49"/>
        <end position="60"/>
    </location>
</feature>
<feature type="compositionally biased region" description="Low complexity" evidence="1">
    <location>
        <begin position="108"/>
        <end position="124"/>
    </location>
</feature>
<feature type="region of interest" description="Disordered" evidence="1">
    <location>
        <begin position="37"/>
        <end position="124"/>
    </location>
</feature>
<feature type="compositionally biased region" description="Polar residues" evidence="1">
    <location>
        <begin position="232"/>
        <end position="243"/>
    </location>
</feature>
<proteinExistence type="predicted"/>
<comment type="caution">
    <text evidence="2">The sequence shown here is derived from an EMBL/GenBank/DDBJ whole genome shotgun (WGS) entry which is preliminary data.</text>
</comment>
<name>A0AAD6TPV7_9AGAR</name>
<feature type="region of interest" description="Disordered" evidence="1">
    <location>
        <begin position="226"/>
        <end position="267"/>
    </location>
</feature>
<keyword evidence="3" id="KW-1185">Reference proteome</keyword>
<protein>
    <submittedName>
        <fullName evidence="2">Uncharacterized protein</fullName>
    </submittedName>
</protein>
<evidence type="ECO:0000256" key="1">
    <source>
        <dbReference type="SAM" id="MobiDB-lite"/>
    </source>
</evidence>
<gene>
    <name evidence="2" type="ORF">B0H15DRAFT_958637</name>
</gene>
<evidence type="ECO:0000313" key="3">
    <source>
        <dbReference type="Proteomes" id="UP001222325"/>
    </source>
</evidence>
<reference evidence="2" key="1">
    <citation type="submission" date="2023-03" db="EMBL/GenBank/DDBJ databases">
        <title>Massive genome expansion in bonnet fungi (Mycena s.s.) driven by repeated elements and novel gene families across ecological guilds.</title>
        <authorList>
            <consortium name="Lawrence Berkeley National Laboratory"/>
            <person name="Harder C.B."/>
            <person name="Miyauchi S."/>
            <person name="Viragh M."/>
            <person name="Kuo A."/>
            <person name="Thoen E."/>
            <person name="Andreopoulos B."/>
            <person name="Lu D."/>
            <person name="Skrede I."/>
            <person name="Drula E."/>
            <person name="Henrissat B."/>
            <person name="Morin E."/>
            <person name="Kohler A."/>
            <person name="Barry K."/>
            <person name="LaButti K."/>
            <person name="Morin E."/>
            <person name="Salamov A."/>
            <person name="Lipzen A."/>
            <person name="Mereny Z."/>
            <person name="Hegedus B."/>
            <person name="Baldrian P."/>
            <person name="Stursova M."/>
            <person name="Weitz H."/>
            <person name="Taylor A."/>
            <person name="Grigoriev I.V."/>
            <person name="Nagy L.G."/>
            <person name="Martin F."/>
            <person name="Kauserud H."/>
        </authorList>
    </citation>
    <scope>NUCLEOTIDE SEQUENCE</scope>
    <source>
        <strain evidence="2">CBHHK173m</strain>
    </source>
</reference>
<dbReference type="AlphaFoldDB" id="A0AAD6TPV7"/>
<feature type="compositionally biased region" description="Basic and acidic residues" evidence="1">
    <location>
        <begin position="95"/>
        <end position="107"/>
    </location>
</feature>